<evidence type="ECO:0000313" key="6">
    <source>
        <dbReference type="EMBL" id="EDM77372.1"/>
    </source>
</evidence>
<dbReference type="PANTHER" id="PTHR35534:SF1">
    <property type="entry name" value="LARGE RIBOSOMAL SUBUNIT PROTEIN BL32"/>
    <property type="match status" value="1"/>
</dbReference>
<dbReference type="PANTHER" id="PTHR35534">
    <property type="entry name" value="50S RIBOSOMAL PROTEIN L32"/>
    <property type="match status" value="1"/>
</dbReference>
<dbReference type="HAMAP" id="MF_00340">
    <property type="entry name" value="Ribosomal_bL32"/>
    <property type="match status" value="1"/>
</dbReference>
<evidence type="ECO:0000256" key="4">
    <source>
        <dbReference type="ARBA" id="ARBA00035178"/>
    </source>
</evidence>
<evidence type="ECO:0000256" key="5">
    <source>
        <dbReference type="HAMAP-Rule" id="MF_00340"/>
    </source>
</evidence>
<dbReference type="GO" id="GO:0015934">
    <property type="term" value="C:large ribosomal subunit"/>
    <property type="evidence" value="ECO:0007669"/>
    <property type="project" value="InterPro"/>
</dbReference>
<dbReference type="GO" id="GO:0006412">
    <property type="term" value="P:translation"/>
    <property type="evidence" value="ECO:0007669"/>
    <property type="project" value="UniProtKB-UniRule"/>
</dbReference>
<dbReference type="InterPro" id="IPR002677">
    <property type="entry name" value="Ribosomal_bL32"/>
</dbReference>
<dbReference type="eggNOG" id="COG0333">
    <property type="taxonomic scope" value="Bacteria"/>
</dbReference>
<comment type="caution">
    <text evidence="6">The sequence shown here is derived from an EMBL/GenBank/DDBJ whole genome shotgun (WGS) entry which is preliminary data.</text>
</comment>
<organism evidence="6 7">
    <name type="scientific">Plesiocystis pacifica SIR-1</name>
    <dbReference type="NCBI Taxonomy" id="391625"/>
    <lineage>
        <taxon>Bacteria</taxon>
        <taxon>Pseudomonadati</taxon>
        <taxon>Myxococcota</taxon>
        <taxon>Polyangia</taxon>
        <taxon>Nannocystales</taxon>
        <taxon>Nannocystaceae</taxon>
        <taxon>Plesiocystis</taxon>
    </lineage>
</organism>
<dbReference type="NCBIfam" id="TIGR01031">
    <property type="entry name" value="rpmF_bact"/>
    <property type="match status" value="1"/>
</dbReference>
<dbReference type="InterPro" id="IPR011332">
    <property type="entry name" value="Ribosomal_zn-bd"/>
</dbReference>
<gene>
    <name evidence="5" type="primary">rpmF</name>
    <name evidence="6" type="ORF">PPSIR1_09880</name>
</gene>
<dbReference type="EMBL" id="ABCS01000047">
    <property type="protein sequence ID" value="EDM77372.1"/>
    <property type="molecule type" value="Genomic_DNA"/>
</dbReference>
<dbReference type="STRING" id="391625.PPSIR1_09880"/>
<reference evidence="6 7" key="1">
    <citation type="submission" date="2007-06" db="EMBL/GenBank/DDBJ databases">
        <authorList>
            <person name="Shimkets L."/>
            <person name="Ferriera S."/>
            <person name="Johnson J."/>
            <person name="Kravitz S."/>
            <person name="Beeson K."/>
            <person name="Sutton G."/>
            <person name="Rogers Y.-H."/>
            <person name="Friedman R."/>
            <person name="Frazier M."/>
            <person name="Venter J.C."/>
        </authorList>
    </citation>
    <scope>NUCLEOTIDE SEQUENCE [LARGE SCALE GENOMIC DNA]</scope>
    <source>
        <strain evidence="6 7">SIR-1</strain>
    </source>
</reference>
<dbReference type="Proteomes" id="UP000005801">
    <property type="component" value="Unassembled WGS sequence"/>
</dbReference>
<dbReference type="InterPro" id="IPR044957">
    <property type="entry name" value="Ribosomal_bL32_bact"/>
</dbReference>
<keyword evidence="2 5" id="KW-0689">Ribosomal protein</keyword>
<sequence>MRRANHDRRTAPVLSSCPNCEELMLSHRVCPACGYYKGRQVVEVEQD</sequence>
<name>A6G9T6_9BACT</name>
<keyword evidence="3 5" id="KW-0687">Ribonucleoprotein</keyword>
<keyword evidence="7" id="KW-1185">Reference proteome</keyword>
<evidence type="ECO:0000256" key="3">
    <source>
        <dbReference type="ARBA" id="ARBA00023274"/>
    </source>
</evidence>
<evidence type="ECO:0000256" key="2">
    <source>
        <dbReference type="ARBA" id="ARBA00022980"/>
    </source>
</evidence>
<comment type="similarity">
    <text evidence="1 5">Belongs to the bacterial ribosomal protein bL32 family.</text>
</comment>
<protein>
    <recommendedName>
        <fullName evidence="4 5">Large ribosomal subunit protein bL32</fullName>
    </recommendedName>
</protein>
<evidence type="ECO:0000256" key="1">
    <source>
        <dbReference type="ARBA" id="ARBA00008560"/>
    </source>
</evidence>
<accession>A6G9T6</accession>
<evidence type="ECO:0000313" key="7">
    <source>
        <dbReference type="Proteomes" id="UP000005801"/>
    </source>
</evidence>
<dbReference type="GO" id="GO:0003735">
    <property type="term" value="F:structural constituent of ribosome"/>
    <property type="evidence" value="ECO:0007669"/>
    <property type="project" value="InterPro"/>
</dbReference>
<proteinExistence type="inferred from homology"/>
<dbReference type="AlphaFoldDB" id="A6G9T6"/>
<dbReference type="Pfam" id="PF01783">
    <property type="entry name" value="Ribosomal_L32p"/>
    <property type="match status" value="1"/>
</dbReference>
<dbReference type="SUPFAM" id="SSF57829">
    <property type="entry name" value="Zn-binding ribosomal proteins"/>
    <property type="match status" value="1"/>
</dbReference>